<dbReference type="NCBIfam" id="NF009239">
    <property type="entry name" value="PRK12595.1"/>
    <property type="match status" value="1"/>
</dbReference>
<dbReference type="GO" id="GO:0016832">
    <property type="term" value="F:aldehyde-lyase activity"/>
    <property type="evidence" value="ECO:0007669"/>
    <property type="project" value="InterPro"/>
</dbReference>
<accession>A0A1G5K6K4</accession>
<dbReference type="GO" id="GO:0009073">
    <property type="term" value="P:aromatic amino acid family biosynthetic process"/>
    <property type="evidence" value="ECO:0007669"/>
    <property type="project" value="InterPro"/>
</dbReference>
<dbReference type="RefSeq" id="WP_242877006.1">
    <property type="nucleotide sequence ID" value="NZ_FMUS01000024.1"/>
</dbReference>
<name>A0A1G5K6K4_9FIRM</name>
<dbReference type="NCBIfam" id="TIGR01361">
    <property type="entry name" value="DAHP_synth_Bsub"/>
    <property type="match status" value="1"/>
</dbReference>
<feature type="domain" description="DAHP synthetase I/KDSA" evidence="2">
    <location>
        <begin position="41"/>
        <end position="268"/>
    </location>
</feature>
<dbReference type="STRING" id="1120976.SAMN03080606_03260"/>
<protein>
    <submittedName>
        <fullName evidence="3">3-deoxy-D-arabinoheptulosonate-7-phosphate synthase</fullName>
    </submittedName>
</protein>
<dbReference type="AlphaFoldDB" id="A0A1G5K6K4"/>
<dbReference type="PANTHER" id="PTHR43018">
    <property type="entry name" value="PHOSPHO-2-DEHYDRO-3-DEOXYHEPTONATE ALDOLASE"/>
    <property type="match status" value="1"/>
</dbReference>
<proteinExistence type="predicted"/>
<evidence type="ECO:0000259" key="2">
    <source>
        <dbReference type="Pfam" id="PF00793"/>
    </source>
</evidence>
<keyword evidence="4" id="KW-1185">Reference proteome</keyword>
<dbReference type="GO" id="GO:0016740">
    <property type="term" value="F:transferase activity"/>
    <property type="evidence" value="ECO:0007669"/>
    <property type="project" value="UniProtKB-KW"/>
</dbReference>
<dbReference type="SUPFAM" id="SSF51569">
    <property type="entry name" value="Aldolase"/>
    <property type="match status" value="1"/>
</dbReference>
<dbReference type="InterPro" id="IPR052899">
    <property type="entry name" value="Class-I_DAHP_synthase"/>
</dbReference>
<dbReference type="NCBIfam" id="NF006421">
    <property type="entry name" value="PRK08673.1"/>
    <property type="match status" value="1"/>
</dbReference>
<sequence>MDTEVSRDKLKMYTPSIIAPEPRSKRMGLAEMLGLKSNVIPIIAGPCGIESKEQLKSVGNYLKSKSMKLMRGGAYKPRTSPYSFQGLGEEGLEILREVGEMYDLITVTEVLDVRDVDIVAKYADVLQIGARNMFNYQLLKEVGRQNKPVLLKRGVCATVMEFLYAAEYIAAEGNKKIILCERGIRTYETSTRYTLDISSIPIIKKEIDLPIIADISHSLGRKDIISPVAKAVFAAGADGIMVEVHPNPKEALSDGFQQLDFMEFTSLLEGISSYLKAY</sequence>
<dbReference type="PANTHER" id="PTHR43018:SF1">
    <property type="entry name" value="PROTEIN AROA(G)"/>
    <property type="match status" value="1"/>
</dbReference>
<dbReference type="Proteomes" id="UP000198636">
    <property type="component" value="Unassembled WGS sequence"/>
</dbReference>
<evidence type="ECO:0000313" key="3">
    <source>
        <dbReference type="EMBL" id="SCY96226.1"/>
    </source>
</evidence>
<dbReference type="Gene3D" id="3.20.20.70">
    <property type="entry name" value="Aldolase class I"/>
    <property type="match status" value="1"/>
</dbReference>
<keyword evidence="1" id="KW-0808">Transferase</keyword>
<gene>
    <name evidence="3" type="ORF">SAMN03080606_03260</name>
</gene>
<evidence type="ECO:0000256" key="1">
    <source>
        <dbReference type="ARBA" id="ARBA00022679"/>
    </source>
</evidence>
<dbReference type="InterPro" id="IPR013785">
    <property type="entry name" value="Aldolase_TIM"/>
</dbReference>
<dbReference type="EMBL" id="FMUS01000024">
    <property type="protein sequence ID" value="SCY96226.1"/>
    <property type="molecule type" value="Genomic_DNA"/>
</dbReference>
<reference evidence="3 4" key="1">
    <citation type="submission" date="2016-10" db="EMBL/GenBank/DDBJ databases">
        <authorList>
            <person name="de Groot N.N."/>
        </authorList>
    </citation>
    <scope>NUCLEOTIDE SEQUENCE [LARGE SCALE GENOMIC DNA]</scope>
    <source>
        <strain evidence="3 4">DSM 18978</strain>
    </source>
</reference>
<dbReference type="InterPro" id="IPR006268">
    <property type="entry name" value="DAHP_syn_2"/>
</dbReference>
<evidence type="ECO:0000313" key="4">
    <source>
        <dbReference type="Proteomes" id="UP000198636"/>
    </source>
</evidence>
<dbReference type="Pfam" id="PF00793">
    <property type="entry name" value="DAHP_synth_1"/>
    <property type="match status" value="1"/>
</dbReference>
<organism evidence="3 4">
    <name type="scientific">Alkaliphilus peptidifermentans DSM 18978</name>
    <dbReference type="NCBI Taxonomy" id="1120976"/>
    <lineage>
        <taxon>Bacteria</taxon>
        <taxon>Bacillati</taxon>
        <taxon>Bacillota</taxon>
        <taxon>Clostridia</taxon>
        <taxon>Peptostreptococcales</taxon>
        <taxon>Natronincolaceae</taxon>
        <taxon>Alkaliphilus</taxon>
    </lineage>
</organism>
<dbReference type="InterPro" id="IPR006218">
    <property type="entry name" value="DAHP1/KDSA"/>
</dbReference>